<evidence type="ECO:0000313" key="1">
    <source>
        <dbReference type="EMBL" id="AUE18594.1"/>
    </source>
</evidence>
<dbReference type="RefSeq" id="WP_106621616.1">
    <property type="nucleotide sequence ID" value="NZ_CP021552.1"/>
</dbReference>
<reference evidence="1 2" key="1">
    <citation type="submission" date="2017-09" db="EMBL/GenBank/DDBJ databases">
        <title>Comparative genomics and methylome analysis of the gut commensal Bifidobacterium breve.</title>
        <authorList>
            <person name="Bottacini F."/>
            <person name="Morrissey R."/>
            <person name="Roberts R.J."/>
            <person name="James K."/>
            <person name="van Breen J."/>
            <person name="Egan M."/>
            <person name="Lambert J."/>
            <person name="van Limpt K."/>
            <person name="Stanton C."/>
            <person name="Knol J."/>
            <person name="O' Connell Motherway M."/>
            <person name="van Sinderen D."/>
        </authorList>
    </citation>
    <scope>NUCLEOTIDE SEQUENCE [LARGE SCALE GENOMIC DNA]</scope>
    <source>
        <strain evidence="1 2">DRBB29</strain>
    </source>
</reference>
<sequence length="165" mass="18228">MMSGDRTGASNPGKLAFCFGDFLMSEVRFGVGDISYGRRMSLDTPRETFSLDTTQCRDLDNYLHTAFPALGRAPMDVRRAWRARCSDPAMKLVLVALVCHVDPIEPGGRVDVSLSELSEWSELSAEYVVEALAGLRALNLIRPAVHGHDMDGELMSIEINPEVLR</sequence>
<accession>A0AAN1IEL5</accession>
<proteinExistence type="predicted"/>
<protein>
    <submittedName>
        <fullName evidence="1">Uncharacterized protein</fullName>
    </submittedName>
</protein>
<dbReference type="AlphaFoldDB" id="A0AAN1IEL5"/>
<dbReference type="Proteomes" id="UP000232496">
    <property type="component" value="Chromosome"/>
</dbReference>
<gene>
    <name evidence="1" type="ORF">DRBB29_1041</name>
</gene>
<evidence type="ECO:0000313" key="2">
    <source>
        <dbReference type="Proteomes" id="UP000232496"/>
    </source>
</evidence>
<name>A0AAN1IEL5_BIFBR</name>
<dbReference type="EMBL" id="CP023198">
    <property type="protein sequence ID" value="AUE18594.1"/>
    <property type="molecule type" value="Genomic_DNA"/>
</dbReference>
<organism evidence="1 2">
    <name type="scientific">Bifidobacterium breve</name>
    <dbReference type="NCBI Taxonomy" id="1685"/>
    <lineage>
        <taxon>Bacteria</taxon>
        <taxon>Bacillati</taxon>
        <taxon>Actinomycetota</taxon>
        <taxon>Actinomycetes</taxon>
        <taxon>Bifidobacteriales</taxon>
        <taxon>Bifidobacteriaceae</taxon>
        <taxon>Bifidobacterium</taxon>
    </lineage>
</organism>